<dbReference type="SMART" id="SM00463">
    <property type="entry name" value="SMR"/>
    <property type="match status" value="1"/>
</dbReference>
<dbReference type="Pfam" id="PF01713">
    <property type="entry name" value="Smr"/>
    <property type="match status" value="1"/>
</dbReference>
<feature type="region of interest" description="Disordered" evidence="1">
    <location>
        <begin position="85"/>
        <end position="110"/>
    </location>
</feature>
<dbReference type="PROSITE" id="PS50828">
    <property type="entry name" value="SMR"/>
    <property type="match status" value="1"/>
</dbReference>
<dbReference type="GO" id="GO:0004519">
    <property type="term" value="F:endonuclease activity"/>
    <property type="evidence" value="ECO:0007669"/>
    <property type="project" value="UniProtKB-KW"/>
</dbReference>
<feature type="domain" description="Smr" evidence="2">
    <location>
        <begin position="126"/>
        <end position="207"/>
    </location>
</feature>
<keyword evidence="4" id="KW-1185">Reference proteome</keyword>
<proteinExistence type="predicted"/>
<sequence>MMVRKRRGRVLSDDEKSLWQRVAETITPLDANQRAHMIAALEEMAPLPVPEGPVVPAVVAKPVAAPALASAEALQALVVGAKGRGEARPESQTPAYLPLQHGTSPGVDRRTADRFRRGRMVIDGRIDLHGMTQEQAHIALHHFIEGQHAHQARCVLVITGKGARGEGVLRRAVPRWLNDPRLRPLILSFSHAQIPDGGDGALYVLLRRHRE</sequence>
<dbReference type="SUPFAM" id="SSF160443">
    <property type="entry name" value="SMR domain-like"/>
    <property type="match status" value="1"/>
</dbReference>
<dbReference type="EMBL" id="FTOA01000002">
    <property type="protein sequence ID" value="SIS47771.1"/>
    <property type="molecule type" value="Genomic_DNA"/>
</dbReference>
<keyword evidence="3" id="KW-0255">Endonuclease</keyword>
<keyword evidence="3" id="KW-0378">Hydrolase</keyword>
<dbReference type="Proteomes" id="UP000185678">
    <property type="component" value="Unassembled WGS sequence"/>
</dbReference>
<evidence type="ECO:0000259" key="2">
    <source>
        <dbReference type="PROSITE" id="PS50828"/>
    </source>
</evidence>
<reference evidence="3 4" key="1">
    <citation type="submission" date="2017-01" db="EMBL/GenBank/DDBJ databases">
        <authorList>
            <person name="Mah S.A."/>
            <person name="Swanson W.J."/>
            <person name="Moy G.W."/>
            <person name="Vacquier V.D."/>
        </authorList>
    </citation>
    <scope>NUCLEOTIDE SEQUENCE [LARGE SCALE GENOMIC DNA]</scope>
    <source>
        <strain evidence="3 4">DSM 11589</strain>
    </source>
</reference>
<dbReference type="STRING" id="80876.SAMN05421779_102169"/>
<gene>
    <name evidence="3" type="ORF">SAMN05421779_102169</name>
</gene>
<evidence type="ECO:0000313" key="3">
    <source>
        <dbReference type="EMBL" id="SIS47771.1"/>
    </source>
</evidence>
<evidence type="ECO:0000313" key="4">
    <source>
        <dbReference type="Proteomes" id="UP000185678"/>
    </source>
</evidence>
<dbReference type="AlphaFoldDB" id="A0A1N7JET5"/>
<dbReference type="PANTHER" id="PTHR35562:SF2">
    <property type="entry name" value="DNA ENDONUCLEASE SMRA-RELATED"/>
    <property type="match status" value="1"/>
</dbReference>
<dbReference type="InterPro" id="IPR002625">
    <property type="entry name" value="Smr_dom"/>
</dbReference>
<accession>A0A1N7JET5</accession>
<keyword evidence="3" id="KW-0540">Nuclease</keyword>
<protein>
    <submittedName>
        <fullName evidence="3">DNA-nicking endonuclease, Smr domain</fullName>
    </submittedName>
</protein>
<dbReference type="RefSeq" id="WP_245821289.1">
    <property type="nucleotide sequence ID" value="NZ_FTOA01000002.1"/>
</dbReference>
<dbReference type="PANTHER" id="PTHR35562">
    <property type="entry name" value="DNA ENDONUCLEASE SMRA-RELATED"/>
    <property type="match status" value="1"/>
</dbReference>
<name>A0A1N7JET5_9PROT</name>
<dbReference type="InterPro" id="IPR036063">
    <property type="entry name" value="Smr_dom_sf"/>
</dbReference>
<evidence type="ECO:0000256" key="1">
    <source>
        <dbReference type="SAM" id="MobiDB-lite"/>
    </source>
</evidence>
<dbReference type="Gene3D" id="3.30.1370.110">
    <property type="match status" value="1"/>
</dbReference>
<organism evidence="3 4">
    <name type="scientific">Insolitispirillum peregrinum</name>
    <dbReference type="NCBI Taxonomy" id="80876"/>
    <lineage>
        <taxon>Bacteria</taxon>
        <taxon>Pseudomonadati</taxon>
        <taxon>Pseudomonadota</taxon>
        <taxon>Alphaproteobacteria</taxon>
        <taxon>Rhodospirillales</taxon>
        <taxon>Novispirillaceae</taxon>
        <taxon>Insolitispirillum</taxon>
    </lineage>
</organism>